<dbReference type="CDD" id="cd00075">
    <property type="entry name" value="HATPase"/>
    <property type="match status" value="1"/>
</dbReference>
<evidence type="ECO:0000256" key="3">
    <source>
        <dbReference type="ARBA" id="ARBA00022553"/>
    </source>
</evidence>
<dbReference type="InterPro" id="IPR005467">
    <property type="entry name" value="His_kinase_dom"/>
</dbReference>
<dbReference type="InterPro" id="IPR004358">
    <property type="entry name" value="Sig_transdc_His_kin-like_C"/>
</dbReference>
<dbReference type="PANTHER" id="PTHR43711">
    <property type="entry name" value="TWO-COMPONENT HISTIDINE KINASE"/>
    <property type="match status" value="1"/>
</dbReference>
<evidence type="ECO:0000313" key="8">
    <source>
        <dbReference type="EMBL" id="TNC11403.1"/>
    </source>
</evidence>
<comment type="catalytic activity">
    <reaction evidence="1">
        <text>ATP + protein L-histidine = ADP + protein N-phospho-L-histidine.</text>
        <dbReference type="EC" id="2.7.13.3"/>
    </reaction>
</comment>
<dbReference type="InterPro" id="IPR050736">
    <property type="entry name" value="Sensor_HK_Regulatory"/>
</dbReference>
<dbReference type="SMART" id="SM00387">
    <property type="entry name" value="HATPase_c"/>
    <property type="match status" value="1"/>
</dbReference>
<keyword evidence="3" id="KW-0597">Phosphoprotein</keyword>
<dbReference type="EMBL" id="VDDA01000009">
    <property type="protein sequence ID" value="TNC11403.1"/>
    <property type="molecule type" value="Genomic_DNA"/>
</dbReference>
<dbReference type="RefSeq" id="WP_139037462.1">
    <property type="nucleotide sequence ID" value="NZ_VDDA01000009.1"/>
</dbReference>
<dbReference type="AlphaFoldDB" id="A0A5C4LF24"/>
<dbReference type="SMART" id="SM00388">
    <property type="entry name" value="HisKA"/>
    <property type="match status" value="1"/>
</dbReference>
<dbReference type="Gene3D" id="3.30.565.10">
    <property type="entry name" value="Histidine kinase-like ATPase, C-terminal domain"/>
    <property type="match status" value="1"/>
</dbReference>
<dbReference type="PRINTS" id="PR00344">
    <property type="entry name" value="BCTRLSENSOR"/>
</dbReference>
<keyword evidence="4" id="KW-0808">Transferase</keyword>
<feature type="domain" description="Histidine kinase" evidence="7">
    <location>
        <begin position="159"/>
        <end position="369"/>
    </location>
</feature>
<dbReference type="InterPro" id="IPR036890">
    <property type="entry name" value="HATPase_C_sf"/>
</dbReference>
<dbReference type="SUPFAM" id="SSF55874">
    <property type="entry name" value="ATPase domain of HSP90 chaperone/DNA topoisomerase II/histidine kinase"/>
    <property type="match status" value="1"/>
</dbReference>
<dbReference type="PROSITE" id="PS50109">
    <property type="entry name" value="HIS_KIN"/>
    <property type="match status" value="1"/>
</dbReference>
<evidence type="ECO:0000256" key="4">
    <source>
        <dbReference type="ARBA" id="ARBA00022679"/>
    </source>
</evidence>
<gene>
    <name evidence="8" type="ORF">FF100_19980</name>
</gene>
<dbReference type="Pfam" id="PF00512">
    <property type="entry name" value="HisKA"/>
    <property type="match status" value="1"/>
</dbReference>
<accession>A0A5C4LF24</accession>
<keyword evidence="9" id="KW-1185">Reference proteome</keyword>
<dbReference type="InterPro" id="IPR003594">
    <property type="entry name" value="HATPase_dom"/>
</dbReference>
<name>A0A5C4LF24_9HYPH</name>
<protein>
    <recommendedName>
        <fullName evidence="2">histidine kinase</fullName>
        <ecNumber evidence="2">2.7.13.3</ecNumber>
    </recommendedName>
</protein>
<dbReference type="PANTHER" id="PTHR43711:SF26">
    <property type="entry name" value="SENSOR HISTIDINE KINASE RCSC"/>
    <property type="match status" value="1"/>
</dbReference>
<dbReference type="Pfam" id="PF02518">
    <property type="entry name" value="HATPase_c"/>
    <property type="match status" value="1"/>
</dbReference>
<evidence type="ECO:0000256" key="2">
    <source>
        <dbReference type="ARBA" id="ARBA00012438"/>
    </source>
</evidence>
<sequence length="369" mass="39819">MRAALALPFGADLSRTLTHLLEAGLVGVAALRPDGAVLARTGPLSDWLPEPGRSAFDSPILSGLEEDMRAQQRPGAEPIVLPGIRLAMVAGAPRCDIAISWDAARGEHAVLTTVDQVDRPIDHWVLQQRREQRLLEEKIIAASRELERMNRNLRDFASVAAHDLRAPLRQIAAFTDILRRTLGDEAGPVVADSLDTIEGCAARLNRMTMGLLDYARLSAESHAFAPVDLGRVVLDASRNLDLDLRAAAGVLDVGPLPVVNGVPALLVNLFQNLIANSLRYREPGRPLAIEIRAWPGEPGRITVRDTGIGVPPAFHETIFETFARVPNGVAPNGVGLGLSICRRIAELHGWRIGVQAEEGPGACFRIDLG</sequence>
<dbReference type="InterPro" id="IPR036097">
    <property type="entry name" value="HisK_dim/P_sf"/>
</dbReference>
<dbReference type="Proteomes" id="UP000305267">
    <property type="component" value="Unassembled WGS sequence"/>
</dbReference>
<evidence type="ECO:0000256" key="6">
    <source>
        <dbReference type="ARBA" id="ARBA00023012"/>
    </source>
</evidence>
<evidence type="ECO:0000259" key="7">
    <source>
        <dbReference type="PROSITE" id="PS50109"/>
    </source>
</evidence>
<dbReference type="GO" id="GO:0000155">
    <property type="term" value="F:phosphorelay sensor kinase activity"/>
    <property type="evidence" value="ECO:0007669"/>
    <property type="project" value="InterPro"/>
</dbReference>
<dbReference type="InterPro" id="IPR003661">
    <property type="entry name" value="HisK_dim/P_dom"/>
</dbReference>
<proteinExistence type="predicted"/>
<dbReference type="OrthoDB" id="9809766at2"/>
<keyword evidence="6" id="KW-0902">Two-component regulatory system</keyword>
<dbReference type="Gene3D" id="1.10.287.130">
    <property type="match status" value="1"/>
</dbReference>
<keyword evidence="5" id="KW-0418">Kinase</keyword>
<reference evidence="8 9" key="1">
    <citation type="submission" date="2019-06" db="EMBL/GenBank/DDBJ databases">
        <title>Genome of Methylobacterium sp. 17Sr1-39.</title>
        <authorList>
            <person name="Seo T."/>
        </authorList>
    </citation>
    <scope>NUCLEOTIDE SEQUENCE [LARGE SCALE GENOMIC DNA]</scope>
    <source>
        <strain evidence="8 9">17Sr1-39</strain>
    </source>
</reference>
<dbReference type="CDD" id="cd00082">
    <property type="entry name" value="HisKA"/>
    <property type="match status" value="1"/>
</dbReference>
<dbReference type="EC" id="2.7.13.3" evidence="2"/>
<dbReference type="SUPFAM" id="SSF47384">
    <property type="entry name" value="Homodimeric domain of signal transducing histidine kinase"/>
    <property type="match status" value="1"/>
</dbReference>
<organism evidence="8 9">
    <name type="scientific">Methylobacterium terricola</name>
    <dbReference type="NCBI Taxonomy" id="2583531"/>
    <lineage>
        <taxon>Bacteria</taxon>
        <taxon>Pseudomonadati</taxon>
        <taxon>Pseudomonadota</taxon>
        <taxon>Alphaproteobacteria</taxon>
        <taxon>Hyphomicrobiales</taxon>
        <taxon>Methylobacteriaceae</taxon>
        <taxon>Methylobacterium</taxon>
    </lineage>
</organism>
<comment type="caution">
    <text evidence="8">The sequence shown here is derived from an EMBL/GenBank/DDBJ whole genome shotgun (WGS) entry which is preliminary data.</text>
</comment>
<evidence type="ECO:0000313" key="9">
    <source>
        <dbReference type="Proteomes" id="UP000305267"/>
    </source>
</evidence>
<evidence type="ECO:0000256" key="5">
    <source>
        <dbReference type="ARBA" id="ARBA00022777"/>
    </source>
</evidence>
<evidence type="ECO:0000256" key="1">
    <source>
        <dbReference type="ARBA" id="ARBA00000085"/>
    </source>
</evidence>